<protein>
    <recommendedName>
        <fullName evidence="5">Sec translocon accessory complex subunit YajC</fullName>
    </recommendedName>
</protein>
<keyword evidence="6" id="KW-0813">Transport</keyword>
<evidence type="ECO:0000256" key="11">
    <source>
        <dbReference type="ARBA" id="ARBA00023010"/>
    </source>
</evidence>
<sequence length="109" mass="11615">MSSATLSLLAAGAAASSPPAWTSFLPLVFMFLIFWFLILRPQMRAQKALREKIASIKKGDQVVTGGGFIGKVLKVDDNYVELELGQGVKVKAVRSTIADIVPPPGAAND</sequence>
<evidence type="ECO:0000256" key="1">
    <source>
        <dbReference type="ARBA" id="ARBA00002061"/>
    </source>
</evidence>
<dbReference type="NCBIfam" id="TIGR00739">
    <property type="entry name" value="yajC"/>
    <property type="match status" value="1"/>
</dbReference>
<dbReference type="SMART" id="SM01323">
    <property type="entry name" value="YajC"/>
    <property type="match status" value="1"/>
</dbReference>
<keyword evidence="15" id="KW-1185">Reference proteome</keyword>
<keyword evidence="12 13" id="KW-0472">Membrane</keyword>
<keyword evidence="7" id="KW-1003">Cell membrane</keyword>
<evidence type="ECO:0000256" key="10">
    <source>
        <dbReference type="ARBA" id="ARBA00022989"/>
    </source>
</evidence>
<comment type="similarity">
    <text evidence="3">Belongs to the YajC family.</text>
</comment>
<evidence type="ECO:0000256" key="8">
    <source>
        <dbReference type="ARBA" id="ARBA00022692"/>
    </source>
</evidence>
<evidence type="ECO:0000256" key="5">
    <source>
        <dbReference type="ARBA" id="ARBA00014962"/>
    </source>
</evidence>
<accession>A0ABU8S4V0</accession>
<evidence type="ECO:0000256" key="6">
    <source>
        <dbReference type="ARBA" id="ARBA00022448"/>
    </source>
</evidence>
<evidence type="ECO:0000256" key="2">
    <source>
        <dbReference type="ARBA" id="ARBA00004162"/>
    </source>
</evidence>
<feature type="transmembrane region" description="Helical" evidence="13">
    <location>
        <begin position="25"/>
        <end position="43"/>
    </location>
</feature>
<name>A0ABU8S4V0_9SPHN</name>
<keyword evidence="8 13" id="KW-0812">Transmembrane</keyword>
<dbReference type="EMBL" id="JBBHJY010000001">
    <property type="protein sequence ID" value="MEJ6008616.1"/>
    <property type="molecule type" value="Genomic_DNA"/>
</dbReference>
<reference evidence="14 15" key="1">
    <citation type="submission" date="2024-03" db="EMBL/GenBank/DDBJ databases">
        <authorList>
            <person name="Jo J.-H."/>
        </authorList>
    </citation>
    <scope>NUCLEOTIDE SEQUENCE [LARGE SCALE GENOMIC DNA]</scope>
    <source>
        <strain evidence="14 15">AS3R-12</strain>
    </source>
</reference>
<evidence type="ECO:0000256" key="12">
    <source>
        <dbReference type="ARBA" id="ARBA00023136"/>
    </source>
</evidence>
<keyword evidence="11" id="KW-0811">Translocation</keyword>
<proteinExistence type="inferred from homology"/>
<comment type="caution">
    <text evidence="14">The sequence shown here is derived from an EMBL/GenBank/DDBJ whole genome shotgun (WGS) entry which is preliminary data.</text>
</comment>
<evidence type="ECO:0000256" key="3">
    <source>
        <dbReference type="ARBA" id="ARBA00006742"/>
    </source>
</evidence>
<evidence type="ECO:0000256" key="4">
    <source>
        <dbReference type="ARBA" id="ARBA00011718"/>
    </source>
</evidence>
<dbReference type="Proteomes" id="UP001379235">
    <property type="component" value="Unassembled WGS sequence"/>
</dbReference>
<dbReference type="PRINTS" id="PR01853">
    <property type="entry name" value="YAJCTRNLCASE"/>
</dbReference>
<dbReference type="PANTHER" id="PTHR33909:SF1">
    <property type="entry name" value="SEC TRANSLOCON ACCESSORY COMPLEX SUBUNIT YAJC"/>
    <property type="match status" value="1"/>
</dbReference>
<gene>
    <name evidence="14" type="primary">yajC</name>
    <name evidence="14" type="ORF">WG900_01650</name>
</gene>
<evidence type="ECO:0000256" key="7">
    <source>
        <dbReference type="ARBA" id="ARBA00022475"/>
    </source>
</evidence>
<dbReference type="RefSeq" id="WP_339964212.1">
    <property type="nucleotide sequence ID" value="NZ_JBBHJY010000001.1"/>
</dbReference>
<comment type="function">
    <text evidence="1">The SecYEG-SecDF-YajC-YidC holo-translocon (HTL) protein secretase/insertase is a supercomplex required for protein secretion, insertion of proteins into membranes, and assembly of membrane protein complexes. While the SecYEG complex is essential for assembly of a number of proteins and complexes, the SecDF-YajC-YidC subcomplex facilitates these functions.</text>
</comment>
<evidence type="ECO:0000313" key="15">
    <source>
        <dbReference type="Proteomes" id="UP001379235"/>
    </source>
</evidence>
<dbReference type="Pfam" id="PF02699">
    <property type="entry name" value="YajC"/>
    <property type="match status" value="1"/>
</dbReference>
<dbReference type="PANTHER" id="PTHR33909">
    <property type="entry name" value="SEC TRANSLOCON ACCESSORY COMPLEX SUBUNIT YAJC"/>
    <property type="match status" value="1"/>
</dbReference>
<dbReference type="InterPro" id="IPR003849">
    <property type="entry name" value="Preprotein_translocase_YajC"/>
</dbReference>
<comment type="subunit">
    <text evidence="4">Part of the SecDF-YidC-YajC translocase complex. The SecDF-YidC-YajC translocase forms a supercomplex with SecYEG, called the holo-translocon (HTL).</text>
</comment>
<comment type="subcellular location">
    <subcellularLocation>
        <location evidence="2">Cell membrane</location>
        <topology evidence="2">Single-pass membrane protein</topology>
    </subcellularLocation>
</comment>
<organism evidence="14 15">
    <name type="scientific">Novosphingobium aquae</name>
    <dbReference type="NCBI Taxonomy" id="3133435"/>
    <lineage>
        <taxon>Bacteria</taxon>
        <taxon>Pseudomonadati</taxon>
        <taxon>Pseudomonadota</taxon>
        <taxon>Alphaproteobacteria</taxon>
        <taxon>Sphingomonadales</taxon>
        <taxon>Sphingomonadaceae</taxon>
        <taxon>Novosphingobium</taxon>
    </lineage>
</organism>
<evidence type="ECO:0000256" key="13">
    <source>
        <dbReference type="SAM" id="Phobius"/>
    </source>
</evidence>
<evidence type="ECO:0000256" key="9">
    <source>
        <dbReference type="ARBA" id="ARBA00022927"/>
    </source>
</evidence>
<keyword evidence="9" id="KW-0653">Protein transport</keyword>
<keyword evidence="10 13" id="KW-1133">Transmembrane helix</keyword>
<evidence type="ECO:0000313" key="14">
    <source>
        <dbReference type="EMBL" id="MEJ6008616.1"/>
    </source>
</evidence>